<evidence type="ECO:0000313" key="6">
    <source>
        <dbReference type="Proteomes" id="UP001499863"/>
    </source>
</evidence>
<gene>
    <name evidence="5" type="ORF">GCM10009639_46820</name>
</gene>
<keyword evidence="3" id="KW-1133">Transmembrane helix</keyword>
<dbReference type="InterPro" id="IPR013517">
    <property type="entry name" value="FG-GAP"/>
</dbReference>
<dbReference type="InterPro" id="IPR028994">
    <property type="entry name" value="Integrin_alpha_N"/>
</dbReference>
<sequence length="709" mass="74352">MARQRLQRREPPHRLTGDKPATAAIPPQDKETAISIRRALLAAGSCLALSAVTVGAATAAPPSTPTPAASSETRSVDYLGHRFTVPADWAVVDLAADPTACVRYDRHTLYLGVQGEGAMCPAHLVGRTETLQIQPADGDSVPGLTADPMSHEFTTAAADIQVTATYRDDERLVRDIVAAAGLPTAAAKDARPGAATAPSLTTTTTEALPAGATDYIGKGFDTCDAPGSAFMKAWKASSPYQAIGVYIGGAQRSCTDQGNLTASWVREQANDGWRFIPLYVGIQAHQITNPAGQGTASADDAIARAAALGFGPGSLLHYDMENYAPQYRPTVLSFLSAWTSRLHQQGYKSAVYSSSASGIKDIVQTRNDGYALPDVLFPANWNGVANTSDPYIPNDLWANHQRVHQYSGNVIETWGGYTRQIDRNFLDVAVSGTPNPQPNPDGPARVDFNADGKRDIAGRAPDGALLLWTGNGNGQLNTDSGHGLWPNNGFGQVSDLVAADFNGDGKTDVAGKLSDGTLLWWKGLGNGTLDPASGWSMWPDTGFSAVHSLVAGDFNGDGKADIAGKLSDGNLLLWTGNGDGTLNTQSGYSMWPGTGFGQVSELVAADFNSDGKVDIAGKLSDGNLLLWNGNGNGTLDTTTGYSMWPDTGFSAVDSLVAGDFNSDGKADIAGRASGGALLLWTGHGNGQLNTQSGYGLWPDNGFAQVSELM</sequence>
<keyword evidence="3" id="KW-0472">Membrane</keyword>
<evidence type="ECO:0000313" key="5">
    <source>
        <dbReference type="EMBL" id="GAA1402873.1"/>
    </source>
</evidence>
<dbReference type="Gene3D" id="2.40.128.340">
    <property type="match status" value="2"/>
</dbReference>
<feature type="region of interest" description="Disordered" evidence="2">
    <location>
        <begin position="1"/>
        <end position="29"/>
    </location>
</feature>
<evidence type="ECO:0000259" key="4">
    <source>
        <dbReference type="Pfam" id="PF08924"/>
    </source>
</evidence>
<evidence type="ECO:0000256" key="2">
    <source>
        <dbReference type="SAM" id="MobiDB-lite"/>
    </source>
</evidence>
<accession>A0ABP4J4A3</accession>
<evidence type="ECO:0000256" key="3">
    <source>
        <dbReference type="SAM" id="Phobius"/>
    </source>
</evidence>
<dbReference type="Pfam" id="PF08924">
    <property type="entry name" value="Rv2525c_GlyHyd-like"/>
    <property type="match status" value="1"/>
</dbReference>
<name>A0ABP4J4A3_9ACTN</name>
<dbReference type="PANTHER" id="PTHR46580:SF2">
    <property type="entry name" value="MAM DOMAIN-CONTAINING PROTEIN"/>
    <property type="match status" value="1"/>
</dbReference>
<feature type="domain" description="Rv2525c-like glycoside hydrolase-like" evidence="4">
    <location>
        <begin position="232"/>
        <end position="425"/>
    </location>
</feature>
<dbReference type="SUPFAM" id="SSF69318">
    <property type="entry name" value="Integrin alpha N-terminal domain"/>
    <property type="match status" value="1"/>
</dbReference>
<keyword evidence="6" id="KW-1185">Reference proteome</keyword>
<protein>
    <recommendedName>
        <fullName evidence="4">Rv2525c-like glycoside hydrolase-like domain-containing protein</fullName>
    </recommendedName>
</protein>
<evidence type="ECO:0000256" key="1">
    <source>
        <dbReference type="ARBA" id="ARBA00022729"/>
    </source>
</evidence>
<proteinExistence type="predicted"/>
<dbReference type="Proteomes" id="UP001499863">
    <property type="component" value="Unassembled WGS sequence"/>
</dbReference>
<organism evidence="5 6">
    <name type="scientific">Kitasatospora putterlickiae</name>
    <dbReference type="NCBI Taxonomy" id="221725"/>
    <lineage>
        <taxon>Bacteria</taxon>
        <taxon>Bacillati</taxon>
        <taxon>Actinomycetota</taxon>
        <taxon>Actinomycetes</taxon>
        <taxon>Kitasatosporales</taxon>
        <taxon>Streptomycetaceae</taxon>
        <taxon>Kitasatospora</taxon>
    </lineage>
</organism>
<dbReference type="Gene3D" id="3.20.20.80">
    <property type="entry name" value="Glycosidases"/>
    <property type="match status" value="1"/>
</dbReference>
<feature type="compositionally biased region" description="Basic and acidic residues" evidence="2">
    <location>
        <begin position="7"/>
        <end position="17"/>
    </location>
</feature>
<comment type="caution">
    <text evidence="5">The sequence shown here is derived from an EMBL/GenBank/DDBJ whole genome shotgun (WGS) entry which is preliminary data.</text>
</comment>
<dbReference type="SUPFAM" id="SSF51445">
    <property type="entry name" value="(Trans)glycosidases"/>
    <property type="match status" value="1"/>
</dbReference>
<dbReference type="PANTHER" id="PTHR46580">
    <property type="entry name" value="SENSOR KINASE-RELATED"/>
    <property type="match status" value="1"/>
</dbReference>
<dbReference type="InterPro" id="IPR017853">
    <property type="entry name" value="GH"/>
</dbReference>
<keyword evidence="1" id="KW-0732">Signal</keyword>
<dbReference type="InterPro" id="IPR015020">
    <property type="entry name" value="Rv2525c-like_Glyco_Hydro-like"/>
</dbReference>
<keyword evidence="3" id="KW-0812">Transmembrane</keyword>
<feature type="transmembrane region" description="Helical" evidence="3">
    <location>
        <begin position="39"/>
        <end position="60"/>
    </location>
</feature>
<dbReference type="EMBL" id="BAAAKJ010000255">
    <property type="protein sequence ID" value="GAA1402873.1"/>
    <property type="molecule type" value="Genomic_DNA"/>
</dbReference>
<dbReference type="Pfam" id="PF13517">
    <property type="entry name" value="FG-GAP_3"/>
    <property type="match status" value="2"/>
</dbReference>
<reference evidence="6" key="1">
    <citation type="journal article" date="2019" name="Int. J. Syst. Evol. Microbiol.">
        <title>The Global Catalogue of Microorganisms (GCM) 10K type strain sequencing project: providing services to taxonomists for standard genome sequencing and annotation.</title>
        <authorList>
            <consortium name="The Broad Institute Genomics Platform"/>
            <consortium name="The Broad Institute Genome Sequencing Center for Infectious Disease"/>
            <person name="Wu L."/>
            <person name="Ma J."/>
        </authorList>
    </citation>
    <scope>NUCLEOTIDE SEQUENCE [LARGE SCALE GENOMIC DNA]</scope>
    <source>
        <strain evidence="6">JCM 12393</strain>
    </source>
</reference>